<dbReference type="EMBL" id="JAXOVC010000004">
    <property type="protein sequence ID" value="KAK4502648.1"/>
    <property type="molecule type" value="Genomic_DNA"/>
</dbReference>
<feature type="domain" description="NB-ARC" evidence="2">
    <location>
        <begin position="373"/>
        <end position="544"/>
    </location>
</feature>
<sequence>MVKLRKEEYTVFWICALPIPEWQASRELFDKQHEDAALGSIVVSYQYVFGEINGHNVVMGCLPDAQPGVGSAASVATEMRAVFPSLRFGLLVGIGGAVPSKDHDIRLGDVVVSRINKDGRHGGVVHYDYGKYVQGGEFQETGMLNKPPIILSSALSKIRSAPPTSSKFYEYLESFQKCADYAPQFSSPPKLDQLFEATYDHPAKELTCSNCSIQQLVRRPERRDMTCSECTSQRIAQRPGGTRHPVHVHYGTIASGNQVIKDAQRRDLIKKTHEDVLCFEMEAAGLVDHLQCIVIRGISDYCDSHKNNLWQPFASATAAAWAKELLRNIAPADVAKLDTVTETSKTAAPKTTIMLPYGRDKHFVGREAVFAELDHALADSGVHSRIGVVGLGGVGKSQVVTEYAYRLQQSQPDTSIFWVHASSRERFRNDYQSIATKLQLQGFDDLKADHLGIVFDWLQSPASGRWLMILDNADSKDLTSSWHAALSTDNDFNIPTYLPKKPGSAVVVTSRDSQAAFDLVGDKERIVKLEAMTEDEAVQLFRTKTRLREWDQVQTHRLSVQLDCIPLAITQAAAYIMARERMTIAAYLELFQHDEERLLSTSENDLRRDVNIPNAVIKTWEISFNQIQRIDEAAVELLFRMCFLSRDGVPVSLLEKASTSRQQFDEALETLMRFSFVDAHLNEPQLLKMHRLVQRATKTWIKIKHELSTWCFESLKLVWIKYPDDEFKDWESCKLLEPHAESVVESSLQHWLESTQSATSPAPPASVSADHVINETPYSPTNALMLRAGLLLRRAKYAHRQGRFTKAIDMAERAKTDSESTFGQYHPHTLSIGSFLAVSYLRADQPQRAQRLSAEVVEAQSAIYGDEHPDTLNTQCTLAMAYRELEDLEKAEEILSSILWMYECGLVTDEESLVLARNELAIVYGDQVQWRKKKQLEQANLRILLAQRGRHHPDTLGIQHNLAVSMQNLGLYKEAVSLFEKVVAGKMEVYGKAYPGTLISMGHLADAHWCQNGQAEATRLQQQILDQRLEANIAEDHPTVLRCMSDLAEYHHSQGRLDDSYDLQQEAYVLHQRTLQDDDCGKRVRQERQERFLVCQERLARVLWSLGQSLEAKEMLEACLDNGDRMLGRDHPFTVQCRDYLSKWNSELGSPPDSWNTLPVSHSLLAREQSSVAEPAGSTRTHLWNTIMKFSEVSLAREAMVHRLTDTNYKGSTSAENNVDASEDDERIVPRPFNFRDFDMENDVTDHGDQLSEHSGPSSQRGTWEG</sequence>
<feature type="domain" description="DUF7779" evidence="3">
    <location>
        <begin position="627"/>
        <end position="699"/>
    </location>
</feature>
<dbReference type="Gene3D" id="3.40.50.1580">
    <property type="entry name" value="Nucleoside phosphorylase domain"/>
    <property type="match status" value="1"/>
</dbReference>
<feature type="compositionally biased region" description="Polar residues" evidence="1">
    <location>
        <begin position="1253"/>
        <end position="1266"/>
    </location>
</feature>
<dbReference type="PANTHER" id="PTHR46082:SF11">
    <property type="entry name" value="AAA+ ATPASE DOMAIN-CONTAINING PROTEIN-RELATED"/>
    <property type="match status" value="1"/>
</dbReference>
<dbReference type="Pfam" id="PF13374">
    <property type="entry name" value="TPR_10"/>
    <property type="match status" value="1"/>
</dbReference>
<feature type="region of interest" description="Disordered" evidence="1">
    <location>
        <begin position="1235"/>
        <end position="1266"/>
    </location>
</feature>
<evidence type="ECO:0008006" key="6">
    <source>
        <dbReference type="Google" id="ProtNLM"/>
    </source>
</evidence>
<gene>
    <name evidence="4" type="ORF">PRZ48_006074</name>
</gene>
<dbReference type="Pfam" id="PF00931">
    <property type="entry name" value="NB-ARC"/>
    <property type="match status" value="1"/>
</dbReference>
<dbReference type="InterPro" id="IPR027417">
    <property type="entry name" value="P-loop_NTPase"/>
</dbReference>
<comment type="caution">
    <text evidence="4">The sequence shown here is derived from an EMBL/GenBank/DDBJ whole genome shotgun (WGS) entry which is preliminary data.</text>
</comment>
<accession>A0ABR0ENG1</accession>
<name>A0ABR0ENG1_ZASCE</name>
<dbReference type="InterPro" id="IPR002182">
    <property type="entry name" value="NB-ARC"/>
</dbReference>
<dbReference type="Proteomes" id="UP001305779">
    <property type="component" value="Unassembled WGS sequence"/>
</dbReference>
<dbReference type="SUPFAM" id="SSF52540">
    <property type="entry name" value="P-loop containing nucleoside triphosphate hydrolases"/>
    <property type="match status" value="1"/>
</dbReference>
<dbReference type="InterPro" id="IPR053137">
    <property type="entry name" value="NLR-like"/>
</dbReference>
<dbReference type="Pfam" id="PF13424">
    <property type="entry name" value="TPR_12"/>
    <property type="match status" value="2"/>
</dbReference>
<proteinExistence type="predicted"/>
<dbReference type="Gene3D" id="1.25.40.10">
    <property type="entry name" value="Tetratricopeptide repeat domain"/>
    <property type="match status" value="2"/>
</dbReference>
<protein>
    <recommendedName>
        <fullName evidence="6">Kinesin light chain</fullName>
    </recommendedName>
</protein>
<organism evidence="4 5">
    <name type="scientific">Zasmidium cellare</name>
    <name type="common">Wine cellar mold</name>
    <name type="synonym">Racodium cellare</name>
    <dbReference type="NCBI Taxonomy" id="395010"/>
    <lineage>
        <taxon>Eukaryota</taxon>
        <taxon>Fungi</taxon>
        <taxon>Dikarya</taxon>
        <taxon>Ascomycota</taxon>
        <taxon>Pezizomycotina</taxon>
        <taxon>Dothideomycetes</taxon>
        <taxon>Dothideomycetidae</taxon>
        <taxon>Mycosphaerellales</taxon>
        <taxon>Mycosphaerellaceae</taxon>
        <taxon>Zasmidium</taxon>
    </lineage>
</organism>
<reference evidence="4 5" key="1">
    <citation type="journal article" date="2023" name="G3 (Bethesda)">
        <title>A chromosome-level genome assembly of Zasmidium syzygii isolated from banana leaves.</title>
        <authorList>
            <person name="van Westerhoven A.C."/>
            <person name="Mehrabi R."/>
            <person name="Talebi R."/>
            <person name="Steentjes M.B.F."/>
            <person name="Corcolon B."/>
            <person name="Chong P.A."/>
            <person name="Kema G.H.J."/>
            <person name="Seidl M.F."/>
        </authorList>
    </citation>
    <scope>NUCLEOTIDE SEQUENCE [LARGE SCALE GENOMIC DNA]</scope>
    <source>
        <strain evidence="4 5">P124</strain>
    </source>
</reference>
<dbReference type="InterPro" id="IPR011990">
    <property type="entry name" value="TPR-like_helical_dom_sf"/>
</dbReference>
<dbReference type="Gene3D" id="3.40.50.300">
    <property type="entry name" value="P-loop containing nucleotide triphosphate hydrolases"/>
    <property type="match status" value="1"/>
</dbReference>
<dbReference type="InterPro" id="IPR056681">
    <property type="entry name" value="DUF7779"/>
</dbReference>
<keyword evidence="5" id="KW-1185">Reference proteome</keyword>
<evidence type="ECO:0000259" key="2">
    <source>
        <dbReference type="Pfam" id="PF00931"/>
    </source>
</evidence>
<dbReference type="PANTHER" id="PTHR46082">
    <property type="entry name" value="ATP/GTP-BINDING PROTEIN-RELATED"/>
    <property type="match status" value="1"/>
</dbReference>
<evidence type="ECO:0000313" key="5">
    <source>
        <dbReference type="Proteomes" id="UP001305779"/>
    </source>
</evidence>
<dbReference type="SUPFAM" id="SSF53167">
    <property type="entry name" value="Purine and uridine phosphorylases"/>
    <property type="match status" value="1"/>
</dbReference>
<evidence type="ECO:0000259" key="3">
    <source>
        <dbReference type="Pfam" id="PF25000"/>
    </source>
</evidence>
<dbReference type="SUPFAM" id="SSF48452">
    <property type="entry name" value="TPR-like"/>
    <property type="match status" value="3"/>
</dbReference>
<feature type="compositionally biased region" description="Basic and acidic residues" evidence="1">
    <location>
        <begin position="1235"/>
        <end position="1252"/>
    </location>
</feature>
<evidence type="ECO:0000313" key="4">
    <source>
        <dbReference type="EMBL" id="KAK4502648.1"/>
    </source>
</evidence>
<dbReference type="Pfam" id="PF25000">
    <property type="entry name" value="DUF7779"/>
    <property type="match status" value="1"/>
</dbReference>
<dbReference type="InterPro" id="IPR035994">
    <property type="entry name" value="Nucleoside_phosphorylase_sf"/>
</dbReference>
<evidence type="ECO:0000256" key="1">
    <source>
        <dbReference type="SAM" id="MobiDB-lite"/>
    </source>
</evidence>